<reference evidence="5 6" key="1">
    <citation type="submission" date="2019-06" db="EMBL/GenBank/DDBJ databases">
        <title>Sequencing the genomes of 1000 actinobacteria strains.</title>
        <authorList>
            <person name="Klenk H.-P."/>
        </authorList>
    </citation>
    <scope>NUCLEOTIDE SEQUENCE [LARGE SCALE GENOMIC DNA]</scope>
    <source>
        <strain evidence="5 6">DSM 18031</strain>
    </source>
</reference>
<sequence>MDLLLLSINVGAVPGFLTQCVGSLSRPLRLGYISDAAEGMPFAARERAGVEALGYDIVEILARDTDSESFGNTLDSLDAVYVAGGEPFVLLEALRSNGTGDVLAERVRAGLPYIGCSAGSIIAGPSIAPAELMDDRGAAPALRVTAEGSEIMTSR</sequence>
<dbReference type="PANTHER" id="PTHR20842:SF0">
    <property type="entry name" value="ALPHA-ASPARTYL DIPEPTIDASE"/>
    <property type="match status" value="1"/>
</dbReference>
<keyword evidence="3" id="KW-0378">Hydrolase</keyword>
<evidence type="ECO:0000256" key="4">
    <source>
        <dbReference type="ARBA" id="ARBA00022825"/>
    </source>
</evidence>
<proteinExistence type="inferred from homology"/>
<dbReference type="GO" id="GO:0008236">
    <property type="term" value="F:serine-type peptidase activity"/>
    <property type="evidence" value="ECO:0007669"/>
    <property type="project" value="UniProtKB-KW"/>
</dbReference>
<dbReference type="GO" id="GO:0006508">
    <property type="term" value="P:proteolysis"/>
    <property type="evidence" value="ECO:0007669"/>
    <property type="project" value="UniProtKB-KW"/>
</dbReference>
<evidence type="ECO:0000313" key="6">
    <source>
        <dbReference type="Proteomes" id="UP000318331"/>
    </source>
</evidence>
<dbReference type="Gene3D" id="3.40.50.880">
    <property type="match status" value="1"/>
</dbReference>
<evidence type="ECO:0000256" key="1">
    <source>
        <dbReference type="ARBA" id="ARBA00006534"/>
    </source>
</evidence>
<gene>
    <name evidence="5" type="ORF">FB466_1509</name>
</gene>
<name>A0A543HY44_9MICO</name>
<keyword evidence="2" id="KW-0645">Protease</keyword>
<evidence type="ECO:0000256" key="3">
    <source>
        <dbReference type="ARBA" id="ARBA00022801"/>
    </source>
</evidence>
<dbReference type="Pfam" id="PF03575">
    <property type="entry name" value="Peptidase_S51"/>
    <property type="match status" value="1"/>
</dbReference>
<dbReference type="AlphaFoldDB" id="A0A543HY44"/>
<dbReference type="SUPFAM" id="SSF52317">
    <property type="entry name" value="Class I glutamine amidotransferase-like"/>
    <property type="match status" value="1"/>
</dbReference>
<dbReference type="RefSeq" id="WP_211344784.1">
    <property type="nucleotide sequence ID" value="NZ_BAAAYS010000021.1"/>
</dbReference>
<dbReference type="InterPro" id="IPR029062">
    <property type="entry name" value="Class_I_gatase-like"/>
</dbReference>
<dbReference type="EMBL" id="VFPN01000002">
    <property type="protein sequence ID" value="TQM63252.1"/>
    <property type="molecule type" value="Genomic_DNA"/>
</dbReference>
<evidence type="ECO:0000313" key="5">
    <source>
        <dbReference type="EMBL" id="TQM63252.1"/>
    </source>
</evidence>
<evidence type="ECO:0000256" key="2">
    <source>
        <dbReference type="ARBA" id="ARBA00022670"/>
    </source>
</evidence>
<comment type="caution">
    <text evidence="5">The sequence shown here is derived from an EMBL/GenBank/DDBJ whole genome shotgun (WGS) entry which is preliminary data.</text>
</comment>
<dbReference type="InterPro" id="IPR005320">
    <property type="entry name" value="Peptidase_S51"/>
</dbReference>
<dbReference type="PANTHER" id="PTHR20842">
    <property type="entry name" value="PROTEASE S51 ALPHA-ASPARTYL DIPEPTIDASE"/>
    <property type="match status" value="1"/>
</dbReference>
<dbReference type="Proteomes" id="UP000318331">
    <property type="component" value="Unassembled WGS sequence"/>
</dbReference>
<protein>
    <submittedName>
        <fullName evidence="5">Peptidase S51-like protein</fullName>
    </submittedName>
</protein>
<accession>A0A543HY44</accession>
<keyword evidence="4" id="KW-0720">Serine protease</keyword>
<keyword evidence="6" id="KW-1185">Reference proteome</keyword>
<comment type="similarity">
    <text evidence="1">Belongs to the peptidase S51 family.</text>
</comment>
<organism evidence="5 6">
    <name type="scientific">Klugiella xanthotipulae</name>
    <dbReference type="NCBI Taxonomy" id="244735"/>
    <lineage>
        <taxon>Bacteria</taxon>
        <taxon>Bacillati</taxon>
        <taxon>Actinomycetota</taxon>
        <taxon>Actinomycetes</taxon>
        <taxon>Micrococcales</taxon>
        <taxon>Microbacteriaceae</taxon>
        <taxon>Klugiella</taxon>
    </lineage>
</organism>